<keyword evidence="5" id="KW-1133">Transmembrane helix</keyword>
<protein>
    <recommendedName>
        <fullName evidence="8">Regulator of SigK</fullName>
    </recommendedName>
    <alternativeName>
        <fullName evidence="7">Sigma-K anti-sigma factor RskA</fullName>
    </alternativeName>
</protein>
<evidence type="ECO:0000313" key="10">
    <source>
        <dbReference type="EMBL" id="KQL46732.1"/>
    </source>
</evidence>
<keyword evidence="4" id="KW-0812">Transmembrane</keyword>
<evidence type="ECO:0000256" key="2">
    <source>
        <dbReference type="ARBA" id="ARBA00004236"/>
    </source>
</evidence>
<evidence type="ECO:0000256" key="1">
    <source>
        <dbReference type="ARBA" id="ARBA00004167"/>
    </source>
</evidence>
<keyword evidence="11" id="KW-1185">Reference proteome</keyword>
<dbReference type="Pfam" id="PF10099">
    <property type="entry name" value="RskA_C"/>
    <property type="match status" value="1"/>
</dbReference>
<dbReference type="RefSeq" id="WP_055745829.1">
    <property type="nucleotide sequence ID" value="NZ_LJJB01000010.1"/>
</dbReference>
<comment type="subcellular location">
    <subcellularLocation>
        <location evidence="2">Cell membrane</location>
    </subcellularLocation>
    <subcellularLocation>
        <location evidence="1">Membrane</location>
        <topology evidence="1">Single-pass membrane protein</topology>
    </subcellularLocation>
</comment>
<dbReference type="EMBL" id="LJJB01000010">
    <property type="protein sequence ID" value="KQL46732.1"/>
    <property type="molecule type" value="Genomic_DNA"/>
</dbReference>
<evidence type="ECO:0000313" key="11">
    <source>
        <dbReference type="Proteomes" id="UP000051063"/>
    </source>
</evidence>
<sequence length="253" mass="28150">METRDRCSLSDELVAYVIGECTEKVNLLIDDHLAACPFCRQEVNELREAWALIPFQLSYQPENVDVPVDLKTEVMNAIFEPKEKPDTAQVLPWYQQIGKRLVTWQPAPYRFVMAGLAIALAGVIWNNIQLQQQLAAHDSFQPAQVVQSYTLLAPLNAPTSAKGTAWMYEQGSKKTLVLHLQGLSSTQGSEAYQVWLIHDGKRQNAGVFRVNHQGTGVLTYDIQDPSLSFEAIGITLEPDADGTQPRGKKVLGT</sequence>
<gene>
    <name evidence="10" type="ORF">AN963_17625</name>
</gene>
<proteinExistence type="predicted"/>
<keyword evidence="6" id="KW-0472">Membrane</keyword>
<evidence type="ECO:0000256" key="8">
    <source>
        <dbReference type="ARBA" id="ARBA00030803"/>
    </source>
</evidence>
<evidence type="ECO:0000256" key="6">
    <source>
        <dbReference type="ARBA" id="ARBA00023136"/>
    </source>
</evidence>
<feature type="domain" description="Anti-sigma K factor RskA C-terminal" evidence="9">
    <location>
        <begin position="114"/>
        <end position="246"/>
    </location>
</feature>
<dbReference type="InterPro" id="IPR041916">
    <property type="entry name" value="Anti_sigma_zinc_sf"/>
</dbReference>
<evidence type="ECO:0000256" key="4">
    <source>
        <dbReference type="ARBA" id="ARBA00022692"/>
    </source>
</evidence>
<evidence type="ECO:0000256" key="5">
    <source>
        <dbReference type="ARBA" id="ARBA00022989"/>
    </source>
</evidence>
<dbReference type="InterPro" id="IPR018764">
    <property type="entry name" value="RskA_C"/>
</dbReference>
<reference evidence="10 11" key="1">
    <citation type="submission" date="2015-09" db="EMBL/GenBank/DDBJ databases">
        <title>Genome sequencing project for genomic taxonomy and phylogenomics of Bacillus-like bacteria.</title>
        <authorList>
            <person name="Liu B."/>
            <person name="Wang J."/>
            <person name="Zhu Y."/>
            <person name="Liu G."/>
            <person name="Chen Q."/>
            <person name="Chen Z."/>
            <person name="Lan J."/>
            <person name="Che J."/>
            <person name="Ge C."/>
            <person name="Shi H."/>
            <person name="Pan Z."/>
            <person name="Liu X."/>
        </authorList>
    </citation>
    <scope>NUCLEOTIDE SEQUENCE [LARGE SCALE GENOMIC DNA]</scope>
    <source>
        <strain evidence="10 11">DSM 8552</strain>
    </source>
</reference>
<evidence type="ECO:0000259" key="9">
    <source>
        <dbReference type="Pfam" id="PF10099"/>
    </source>
</evidence>
<evidence type="ECO:0000256" key="3">
    <source>
        <dbReference type="ARBA" id="ARBA00022475"/>
    </source>
</evidence>
<dbReference type="Gene3D" id="1.10.10.1320">
    <property type="entry name" value="Anti-sigma factor, zinc-finger domain"/>
    <property type="match status" value="1"/>
</dbReference>
<dbReference type="PANTHER" id="PTHR37461:SF1">
    <property type="entry name" value="ANTI-SIGMA-K FACTOR RSKA"/>
    <property type="match status" value="1"/>
</dbReference>
<dbReference type="PANTHER" id="PTHR37461">
    <property type="entry name" value="ANTI-SIGMA-K FACTOR RSKA"/>
    <property type="match status" value="1"/>
</dbReference>
<organism evidence="10 11">
    <name type="scientific">Brevibacillus choshinensis</name>
    <dbReference type="NCBI Taxonomy" id="54911"/>
    <lineage>
        <taxon>Bacteria</taxon>
        <taxon>Bacillati</taxon>
        <taxon>Bacillota</taxon>
        <taxon>Bacilli</taxon>
        <taxon>Bacillales</taxon>
        <taxon>Paenibacillaceae</taxon>
        <taxon>Brevibacillus</taxon>
    </lineage>
</organism>
<comment type="caution">
    <text evidence="10">The sequence shown here is derived from an EMBL/GenBank/DDBJ whole genome shotgun (WGS) entry which is preliminary data.</text>
</comment>
<dbReference type="Proteomes" id="UP000051063">
    <property type="component" value="Unassembled WGS sequence"/>
</dbReference>
<name>A0ABR5N7Y3_BRECH</name>
<accession>A0ABR5N7Y3</accession>
<dbReference type="InterPro" id="IPR051474">
    <property type="entry name" value="Anti-sigma-K/W_factor"/>
</dbReference>
<evidence type="ECO:0000256" key="7">
    <source>
        <dbReference type="ARBA" id="ARBA00029829"/>
    </source>
</evidence>
<keyword evidence="3" id="KW-1003">Cell membrane</keyword>